<gene>
    <name evidence="2" type="ORF">EWM63_00905</name>
</gene>
<name>A0A4V0Z302_9BURK</name>
<dbReference type="KEGG" id="plue:EWM63_00905"/>
<evidence type="ECO:0000313" key="3">
    <source>
        <dbReference type="Proteomes" id="UP000290637"/>
    </source>
</evidence>
<organism evidence="2 3">
    <name type="scientific">Pseudoduganella lutea</name>
    <dbReference type="NCBI Taxonomy" id="321985"/>
    <lineage>
        <taxon>Bacteria</taxon>
        <taxon>Pseudomonadati</taxon>
        <taxon>Pseudomonadota</taxon>
        <taxon>Betaproteobacteria</taxon>
        <taxon>Burkholderiales</taxon>
        <taxon>Oxalobacteraceae</taxon>
        <taxon>Telluria group</taxon>
        <taxon>Pseudoduganella</taxon>
    </lineage>
</organism>
<protein>
    <submittedName>
        <fullName evidence="2">Uncharacterized protein</fullName>
    </submittedName>
</protein>
<dbReference type="EMBL" id="CP035913">
    <property type="protein sequence ID" value="QBE61733.1"/>
    <property type="molecule type" value="Genomic_DNA"/>
</dbReference>
<proteinExistence type="predicted"/>
<feature type="transmembrane region" description="Helical" evidence="1">
    <location>
        <begin position="30"/>
        <end position="48"/>
    </location>
</feature>
<keyword evidence="1" id="KW-0472">Membrane</keyword>
<sequence>MHELTALSMLQKYVRRCKQTTTTLEALPNFMFALFIYISRFTMMAAFIRLADTILHISDGIKVIGLRVG</sequence>
<evidence type="ECO:0000313" key="2">
    <source>
        <dbReference type="EMBL" id="QBE61733.1"/>
    </source>
</evidence>
<dbReference type="Proteomes" id="UP000290637">
    <property type="component" value="Chromosome"/>
</dbReference>
<keyword evidence="3" id="KW-1185">Reference proteome</keyword>
<keyword evidence="1" id="KW-0812">Transmembrane</keyword>
<keyword evidence="1" id="KW-1133">Transmembrane helix</keyword>
<dbReference type="RefSeq" id="WP_130184870.1">
    <property type="nucleotide sequence ID" value="NZ_CP035913.1"/>
</dbReference>
<dbReference type="AlphaFoldDB" id="A0A4V0Z302"/>
<accession>A0A4V0Z302</accession>
<reference evidence="2 3" key="1">
    <citation type="submission" date="2019-02" db="EMBL/GenBank/DDBJ databases">
        <title>Draft Genome Sequences of Six Type Strains of the Genus Massilia.</title>
        <authorList>
            <person name="Miess H."/>
            <person name="Frediansyhah A."/>
            <person name="Gross H."/>
        </authorList>
    </citation>
    <scope>NUCLEOTIDE SEQUENCE [LARGE SCALE GENOMIC DNA]</scope>
    <source>
        <strain evidence="2 3">DSM 17473</strain>
    </source>
</reference>
<evidence type="ECO:0000256" key="1">
    <source>
        <dbReference type="SAM" id="Phobius"/>
    </source>
</evidence>